<accession>A0AAP7FMP4</accession>
<comment type="caution">
    <text evidence="1">The sequence shown here is derived from an EMBL/GenBank/DDBJ whole genome shotgun (WGS) entry which is preliminary data.</text>
</comment>
<dbReference type="Proteomes" id="UP000077242">
    <property type="component" value="Unassembled WGS sequence"/>
</dbReference>
<gene>
    <name evidence="1" type="ORF">AYJ70_23825</name>
</gene>
<organism evidence="1 2">
    <name type="scientific">Pseudomonas monteilii</name>
    <dbReference type="NCBI Taxonomy" id="76759"/>
    <lineage>
        <taxon>Bacteria</taxon>
        <taxon>Pseudomonadati</taxon>
        <taxon>Pseudomonadota</taxon>
        <taxon>Gammaproteobacteria</taxon>
        <taxon>Pseudomonadales</taxon>
        <taxon>Pseudomonadaceae</taxon>
        <taxon>Pseudomonas</taxon>
    </lineage>
</organism>
<dbReference type="EMBL" id="LSTU01000029">
    <property type="protein sequence ID" value="OAH50694.1"/>
    <property type="molecule type" value="Genomic_DNA"/>
</dbReference>
<reference evidence="2" key="1">
    <citation type="submission" date="2016-02" db="EMBL/GenBank/DDBJ databases">
        <title>Dietzia cinnamea strain CD11_5 genome sequencing and assembly.</title>
        <authorList>
            <person name="Kaur G."/>
            <person name="Nair G.R."/>
            <person name="Mayilraj S."/>
        </authorList>
    </citation>
    <scope>NUCLEOTIDE SEQUENCE [LARGE SCALE GENOMIC DNA]</scope>
    <source>
        <strain evidence="2">CD10_2</strain>
    </source>
</reference>
<dbReference type="AlphaFoldDB" id="A0AAP7FMP4"/>
<name>A0AAP7FMP4_9PSED</name>
<proteinExistence type="predicted"/>
<protein>
    <submittedName>
        <fullName evidence="1">Uncharacterized protein</fullName>
    </submittedName>
</protein>
<evidence type="ECO:0000313" key="1">
    <source>
        <dbReference type="EMBL" id="OAH50694.1"/>
    </source>
</evidence>
<evidence type="ECO:0000313" key="2">
    <source>
        <dbReference type="Proteomes" id="UP000077242"/>
    </source>
</evidence>
<sequence length="60" mass="7238">MEFKYFFLREEIFEEESFSSRKFAGMLGEYLCIAGERGDMVIMTRLAYLRVFSWLGKNFF</sequence>